<accession>A0A6J1VMF8</accession>
<dbReference type="InterPro" id="IPR019775">
    <property type="entry name" value="WD40_repeat_CS"/>
</dbReference>
<gene>
    <name evidence="8" type="primary">WDFY4</name>
</gene>
<keyword evidence="7" id="KW-1185">Reference proteome</keyword>
<dbReference type="PROSITE" id="PS50082">
    <property type="entry name" value="WD_REPEATS_2"/>
    <property type="match status" value="2"/>
</dbReference>
<dbReference type="Proteomes" id="UP000504612">
    <property type="component" value="Unplaced"/>
</dbReference>
<dbReference type="PROSITE" id="PS51783">
    <property type="entry name" value="PH_BEACH"/>
    <property type="match status" value="1"/>
</dbReference>
<dbReference type="SUPFAM" id="SSF48371">
    <property type="entry name" value="ARM repeat"/>
    <property type="match status" value="1"/>
</dbReference>
<dbReference type="InterPro" id="IPR011993">
    <property type="entry name" value="PH-like_dom_sf"/>
</dbReference>
<dbReference type="Gene3D" id="2.130.10.10">
    <property type="entry name" value="YVTN repeat-like/Quinoprotein amine dehydrogenase"/>
    <property type="match status" value="1"/>
</dbReference>
<feature type="repeat" description="WD" evidence="3">
    <location>
        <begin position="2997"/>
        <end position="3038"/>
    </location>
</feature>
<evidence type="ECO:0000313" key="7">
    <source>
        <dbReference type="Proteomes" id="UP000504612"/>
    </source>
</evidence>
<dbReference type="PANTHER" id="PTHR46108">
    <property type="entry name" value="BLUE CHEESE"/>
    <property type="match status" value="1"/>
</dbReference>
<dbReference type="CDD" id="cd06071">
    <property type="entry name" value="Beach"/>
    <property type="match status" value="1"/>
</dbReference>
<feature type="region of interest" description="Disordered" evidence="4">
    <location>
        <begin position="2344"/>
        <end position="2379"/>
    </location>
</feature>
<dbReference type="Gene3D" id="1.10.1540.10">
    <property type="entry name" value="BEACH domain"/>
    <property type="match status" value="1"/>
</dbReference>
<dbReference type="InterPro" id="IPR023362">
    <property type="entry name" value="PH-BEACH_dom"/>
</dbReference>
<dbReference type="Pfam" id="PF14844">
    <property type="entry name" value="PH_BEACH"/>
    <property type="match status" value="1"/>
</dbReference>
<dbReference type="SUPFAM" id="SSF50978">
    <property type="entry name" value="WD40 repeat-like"/>
    <property type="match status" value="1"/>
</dbReference>
<dbReference type="PANTHER" id="PTHR46108:SF3">
    <property type="entry name" value="WD REPEAT- AND FYVE DOMAIN-CONTAINING PROTEIN 4"/>
    <property type="match status" value="1"/>
</dbReference>
<dbReference type="GO" id="GO:0019882">
    <property type="term" value="P:antigen processing and presentation"/>
    <property type="evidence" value="ECO:0007669"/>
    <property type="project" value="TreeGrafter"/>
</dbReference>
<dbReference type="InterPro" id="IPR036322">
    <property type="entry name" value="WD40_repeat_dom_sf"/>
</dbReference>
<dbReference type="InterPro" id="IPR011989">
    <property type="entry name" value="ARM-like"/>
</dbReference>
<dbReference type="InterPro" id="IPR001680">
    <property type="entry name" value="WD40_rpt"/>
</dbReference>
<dbReference type="Gene3D" id="2.30.29.30">
    <property type="entry name" value="Pleckstrin-homology domain (PH domain)/Phosphotyrosine-binding domain (PTB)"/>
    <property type="match status" value="1"/>
</dbReference>
<keyword evidence="1 3" id="KW-0853">WD repeat</keyword>
<reference evidence="8" key="1">
    <citation type="submission" date="2025-08" db="UniProtKB">
        <authorList>
            <consortium name="RefSeq"/>
        </authorList>
    </citation>
    <scope>IDENTIFICATION</scope>
</reference>
<dbReference type="InterPro" id="IPR000409">
    <property type="entry name" value="BEACH_dom"/>
</dbReference>
<feature type="domain" description="BEACH" evidence="5">
    <location>
        <begin position="2557"/>
        <end position="2851"/>
    </location>
</feature>
<feature type="compositionally biased region" description="Polar residues" evidence="4">
    <location>
        <begin position="2347"/>
        <end position="2360"/>
    </location>
</feature>
<dbReference type="PROSITE" id="PS50294">
    <property type="entry name" value="WD_REPEATS_REGION"/>
    <property type="match status" value="2"/>
</dbReference>
<dbReference type="KEGG" id="nss:113426176"/>
<dbReference type="CTD" id="57705"/>
<evidence type="ECO:0000256" key="3">
    <source>
        <dbReference type="PROSITE-ProRule" id="PRU00221"/>
    </source>
</evidence>
<dbReference type="CDD" id="cd01201">
    <property type="entry name" value="PH_BEACH"/>
    <property type="match status" value="1"/>
</dbReference>
<feature type="compositionally biased region" description="Low complexity" evidence="4">
    <location>
        <begin position="3134"/>
        <end position="3145"/>
    </location>
</feature>
<keyword evidence="2" id="KW-0677">Repeat</keyword>
<dbReference type="FunFam" id="1.10.1540.10:FF:000001">
    <property type="entry name" value="neurobeachin isoform X1"/>
    <property type="match status" value="1"/>
</dbReference>
<dbReference type="Gene3D" id="1.25.10.10">
    <property type="entry name" value="Leucine-rich Repeat Variant"/>
    <property type="match status" value="1"/>
</dbReference>
<feature type="compositionally biased region" description="Basic and acidic residues" evidence="4">
    <location>
        <begin position="29"/>
        <end position="39"/>
    </location>
</feature>
<dbReference type="GeneID" id="113426176"/>
<evidence type="ECO:0000313" key="8">
    <source>
        <dbReference type="RefSeq" id="XP_026544322.1"/>
    </source>
</evidence>
<sequence>MQPAQDKTCTDHFVQSMEPVLELPKALEEKADSPGEHGSQDLTCPKGGNGAAVKGQPSHCGEEPPCQQLSFRQETLDQQILEYMEVALFLSPEEQQRRWLAILTTFLKACEQSDGSIYFPNIQLLASETSSFLVKEIKKKMNGNSVEDARLLVWQFLQWKGELESDGYLLLKSIYSLSLYTSEQEVRWSLIKSGLPVTMLQCLHLFFVSPLEAAPGGREEEDQAPQKTQDMLVQTMVNIYAEKQGVEMLLMSSHLKSLILARSSLWDQGSPAWKQPTSQVLRTISKALSETTISYLQDSIKMSIHNLSELDDSLPTWEVCESINIILHFVRNSYLISPALLLEFENNGGHQLLLKFFLRFEGPLDKKENASIKETLDLLTQLTLCGETELTVSGNIVYPQLPQFNEKLPLSSGKRIRNLKAFQVLELLFQRSNNPNLCQYILLVLKSIWTWDPMNFFLLEGSLQPICQFVGIIPLKPFQVQAQFFQLVESVVEDLSYIPHEILKKVQGLIHENAEPSCASLALGCLHSIAQRDPLLTDVFRDSGLLGMLLVQLRKEAKRLIKKGSTQSGPGVLEPEGLLLKWILKMAATLVVGSVRNTVILRDYGMVPYIKIYVDSELYRRDAVKILEQLSIVNPEEYMSSIVGALCSSTQGELHFKLDLLKSLLKTLVSPKGRSAFRTSGGFNGLFSLLADMEGALQDPPLGAWASFDHSHILGLILRILQTMAAALHLDPANQDFFQKNGLFERMAEDLGMLGCFSAQRWGQIPRQINKPRSFVELSDTAVCSPELFPPGLKSCIRIFSFLDSMAKMNPFDLKSCLEETDPPILGIWDGTENPQEDSPGNLWDHRKPNKVAAVQLPEPQSRPRGEDSVIVCPGALCVMVTLMGKLYSEACPELSLEIQFAVADHIQSLMGLEKNRQGACAAGLLGSLTSSCPEVLHDASSPLHPPLIRLFEKLASQSIQPEVLRQFLCLRMMPLPIAPKKHKCGREELDRVQRGAAQKRVTLQPKPCEKLLKGSGIAAWKESPRDTLCLSSDPPESSAMALQTAMSLVSLISPRSLHLHSACLAPSFVEFDMSLEGYGCLFIPSMATILGQSTERSVLGGTGKGIRRFPPPDGLTFTSWFLINKMCSACDYHPLRFLTLMRHMARTEEAFACFAVRFSPLEGCLTISTEEVAFEALDTMVPEFEDETSLLCQVQFRCAPLLVTGQWHHLAVTVAKETKQICTVSAYLNGSLVGSAKMQYIRSLPGSFTSMDPASFIDVFGFVATPLMWKKRSSLSWRQGPMFLFEEVLSVKTLQLMEKLGPRYYSNFQAVELRGSCGHRPMAPLVAPEKISFGINTRCSSYTTVKDLKDSYGEVDGRLVAKELKLSSRDATVPVFMAQNTAAKLPGCLRTIGAVVVGQQGARVFQSCPAVVSLSYLGGPSLLLALLARAQDDHTVYAAVKALQTVLSCSAVSDRLMGDEGYQILAYLLKTKAHLLNSRILHLVLSIGGTTEAGLEQSTIKNLKIFQHIVCNFELWSPALENLDLPLFKHLTEVLQPSREEQSRCGAEGDLDENLIGWLEKKNLSLSLSSFFFKKTHLFVFHRGKSSAVALIQQVRMVPKLLLLLGDPGILASRVRRISLLLRHSLQGHFSLKDLCWIGLFLVYTLCPASINENEIFSNNISQPFGQDLTQAPGKTVWLRNQLLSMLLDVIQPEKLHLSSEIQEEMFQALGPDWFLMFMQSHVHETTIVLAAKLLFHFLHKRAHLHEFREGMMAGRWLRNSLEGLNILTDNLKSSPQLFECHPYQLSGLTELKMFLSSSAHIPEIYLLLSGLLLDTPVSDPPDETQAGLGARLQWLLCHPPTEAAVQAGLCAEAAVLLLEMVSSLTRQIPAEGEDSWQTSFLMDVLHFVRQLYHRYPQDPLWSSSPFLRALALAAFPSGPPQPPVRKEVWDLIHLLLRGIMLLDWRDKSWHPLEFMLEASPENAAIEQKMCFQTELLLSIIEIVLDQNYKETSSLTGNGDTRNVLESARPYFLVNVCYFTQKLVSKLHEGVFVTEPRKTILFISEQVQLVTRKLFPHKESMMSNLYNCLNRSILYYLSNSSSGSQSLLEVLQTLQMQWDIIFAVHNSSLDFITSLLYCLLQLKSMSYHEKGEAKWMTTSSSPIFLGPGKEEERTGDLPGLKDVQQEIQRAAEEIWLCLLSRRRKDLEDAYKTSLFKEKGDGEETMKMADVAPLWEEVMRKTWQGFLASEKKNSQSKILVNASSKTSALNESLTPGRNLKQDFTSYLEKCRRTGQELYAVLCKDHVERLLCLHSKSAKAWTDLEDRLFREGGPWGSAVASPVTRWVLDAYEGPARMRKRIRVRTAHTETSQNKAQQTQKDASAAPALLENPGERPALTREGEAGRDQLTFFPALHEHLHSEEILEVCVERKIILQELVRGEKVTCRLSVVMVDGHVVSEGALLLGRDHFYVCRHFTLSHLGEVYCTSHCLSCIREPFIYNLCYATEATAGEPMCSCHSFSDIKEIRPMHFLLQDIALEVFLNNGYSIFLVFHNSDRKKFLTRFSSVKSKGATDESTNIRKQSEEKKSFLLKWQRREISNFEYLMYLNSLAGRTPSDLMQYPVFPWVLADYHSLTLDLTHPSTFRDLSKPMGAQTEGRREKFIQRFKEVEKTEGNLSAQSHYCTHYSSAMIVASYLVRLEPFTETFRTLQGGDLDVAERMFHSVRSTWESASRDNMTDVRELIPEFFYLPEFLTNHNHIDFGCLQDGTRLNDVDLPPWAGGNPHRFIRLHRQALESDFVSSHLHHWIDLIFGFKQQGSAAVKAVNVFHPYFYSHQGQVGSPEDPLLKSTVLGFVSNFGQIPQQLFTKPHPSRNAVSLRKHSMGKNSVLFPSPALSVSNLYNLKPSSVIPKEAPHGPVGHIVCTERGILAVEKKSLLLPPLWNKTFCWGFSDFTCCLADSGSDKKVAVLEAPADWGDCLCAVSPTPSSLITSGSSAVVCVWDLCRSPTGPPALLLKQPLYGHTQPVTCLAASTAFGLLVSGSADGSCLFWDLNQLRCLTRLPAQEAGLSAVAINDSTGEVASCAGETLSLWTVNGQPLAKGRAPLRPGGSLSCCCFFEVKDWDAQGLLVTGDTGGCVQVWKLDAASPERPGEEPVGEQAGKRQAQQGGRAEKAAFVLHRELLLPTSPAEGAQRPASPVTALAASRNYSKLLAGNEDGKIICWSIDE</sequence>
<proteinExistence type="predicted"/>
<dbReference type="PROSITE" id="PS50197">
    <property type="entry name" value="BEACH"/>
    <property type="match status" value="1"/>
</dbReference>
<name>A0A6J1VMF8_9SAUR</name>
<evidence type="ECO:0000256" key="4">
    <source>
        <dbReference type="SAM" id="MobiDB-lite"/>
    </source>
</evidence>
<protein>
    <submittedName>
        <fullName evidence="8">WD repeat- and FYVE domain-containing protein 4</fullName>
    </submittedName>
</protein>
<dbReference type="Pfam" id="PF02138">
    <property type="entry name" value="Beach"/>
    <property type="match status" value="1"/>
</dbReference>
<dbReference type="SUPFAM" id="SSF50729">
    <property type="entry name" value="PH domain-like"/>
    <property type="match status" value="1"/>
</dbReference>
<dbReference type="InterPro" id="IPR015943">
    <property type="entry name" value="WD40/YVTN_repeat-like_dom_sf"/>
</dbReference>
<organism evidence="7 8">
    <name type="scientific">Notechis scutatus</name>
    <name type="common">mainland tiger snake</name>
    <dbReference type="NCBI Taxonomy" id="8663"/>
    <lineage>
        <taxon>Eukaryota</taxon>
        <taxon>Metazoa</taxon>
        <taxon>Chordata</taxon>
        <taxon>Craniata</taxon>
        <taxon>Vertebrata</taxon>
        <taxon>Euteleostomi</taxon>
        <taxon>Lepidosauria</taxon>
        <taxon>Squamata</taxon>
        <taxon>Bifurcata</taxon>
        <taxon>Unidentata</taxon>
        <taxon>Episquamata</taxon>
        <taxon>Toxicofera</taxon>
        <taxon>Serpentes</taxon>
        <taxon>Colubroidea</taxon>
        <taxon>Elapidae</taxon>
        <taxon>Hydrophiinae</taxon>
        <taxon>Notechis</taxon>
    </lineage>
</organism>
<dbReference type="SMART" id="SM00320">
    <property type="entry name" value="WD40"/>
    <property type="match status" value="5"/>
</dbReference>
<dbReference type="Pfam" id="PF00400">
    <property type="entry name" value="WD40"/>
    <property type="match status" value="1"/>
</dbReference>
<dbReference type="RefSeq" id="XP_026544322.1">
    <property type="nucleotide sequence ID" value="XM_026688537.1"/>
</dbReference>
<feature type="repeat" description="WD" evidence="3">
    <location>
        <begin position="3169"/>
        <end position="3204"/>
    </location>
</feature>
<dbReference type="InterPro" id="IPR036372">
    <property type="entry name" value="BEACH_dom_sf"/>
</dbReference>
<evidence type="ECO:0000259" key="6">
    <source>
        <dbReference type="PROSITE" id="PS51783"/>
    </source>
</evidence>
<evidence type="ECO:0000256" key="1">
    <source>
        <dbReference type="ARBA" id="ARBA00022574"/>
    </source>
</evidence>
<evidence type="ECO:0000256" key="2">
    <source>
        <dbReference type="ARBA" id="ARBA00022737"/>
    </source>
</evidence>
<dbReference type="SUPFAM" id="SSF81837">
    <property type="entry name" value="BEACH domain"/>
    <property type="match status" value="1"/>
</dbReference>
<dbReference type="SMART" id="SM01026">
    <property type="entry name" value="Beach"/>
    <property type="match status" value="1"/>
</dbReference>
<dbReference type="InterPro" id="IPR016024">
    <property type="entry name" value="ARM-type_fold"/>
</dbReference>
<feature type="domain" description="BEACH-type PH" evidence="6">
    <location>
        <begin position="2418"/>
        <end position="2544"/>
    </location>
</feature>
<feature type="region of interest" description="Disordered" evidence="4">
    <location>
        <begin position="3125"/>
        <end position="3145"/>
    </location>
</feature>
<evidence type="ECO:0000259" key="5">
    <source>
        <dbReference type="PROSITE" id="PS50197"/>
    </source>
</evidence>
<feature type="region of interest" description="Disordered" evidence="4">
    <location>
        <begin position="29"/>
        <end position="65"/>
    </location>
</feature>
<dbReference type="InterPro" id="IPR051944">
    <property type="entry name" value="BEACH_domain_protein"/>
</dbReference>
<dbReference type="PROSITE" id="PS00678">
    <property type="entry name" value="WD_REPEATS_1"/>
    <property type="match status" value="1"/>
</dbReference>